<dbReference type="eggNOG" id="ENOG502S88T">
    <property type="taxonomic scope" value="Eukaryota"/>
</dbReference>
<reference evidence="2" key="1">
    <citation type="submission" date="2011-02" db="EMBL/GenBank/DDBJ databases">
        <title>The Genome Sequence of Capsaspora owczarzaki ATCC 30864.</title>
        <authorList>
            <person name="Russ C."/>
            <person name="Cuomo C."/>
            <person name="Burger G."/>
            <person name="Gray M.W."/>
            <person name="Holland P.W.H."/>
            <person name="King N."/>
            <person name="Lang F.B.F."/>
            <person name="Roger A.J."/>
            <person name="Ruiz-Trillo I."/>
            <person name="Young S.K."/>
            <person name="Zeng Q."/>
            <person name="Gargeya S."/>
            <person name="Alvarado L."/>
            <person name="Berlin A."/>
            <person name="Chapman S.B."/>
            <person name="Chen Z."/>
            <person name="Freedman E."/>
            <person name="Gellesch M."/>
            <person name="Goldberg J."/>
            <person name="Griggs A."/>
            <person name="Gujja S."/>
            <person name="Heilman E."/>
            <person name="Heiman D."/>
            <person name="Howarth C."/>
            <person name="Mehta T."/>
            <person name="Neiman D."/>
            <person name="Pearson M."/>
            <person name="Roberts A."/>
            <person name="Saif S."/>
            <person name="Shea T."/>
            <person name="Shenoy N."/>
            <person name="Sisk P."/>
            <person name="Stolte C."/>
            <person name="Sykes S."/>
            <person name="White J."/>
            <person name="Yandava C."/>
            <person name="Haas B."/>
            <person name="Nusbaum C."/>
            <person name="Birren B."/>
        </authorList>
    </citation>
    <scope>NUCLEOTIDE SEQUENCE</scope>
    <source>
        <strain evidence="2">ATCC 30864</strain>
    </source>
</reference>
<dbReference type="SUPFAM" id="SSF53649">
    <property type="entry name" value="Alkaline phosphatase-like"/>
    <property type="match status" value="1"/>
</dbReference>
<name>A0A0D2WQ21_CAPO3</name>
<dbReference type="RefSeq" id="XP_004348228.2">
    <property type="nucleotide sequence ID" value="XM_004348178.2"/>
</dbReference>
<organism evidence="1 2">
    <name type="scientific">Capsaspora owczarzaki (strain ATCC 30864)</name>
    <dbReference type="NCBI Taxonomy" id="595528"/>
    <lineage>
        <taxon>Eukaryota</taxon>
        <taxon>Filasterea</taxon>
        <taxon>Capsaspora</taxon>
    </lineage>
</organism>
<evidence type="ECO:0000313" key="1">
    <source>
        <dbReference type="EMBL" id="KJE93645.1"/>
    </source>
</evidence>
<dbReference type="Pfam" id="PF01663">
    <property type="entry name" value="Phosphodiest"/>
    <property type="match status" value="1"/>
</dbReference>
<dbReference type="AlphaFoldDB" id="A0A0D2WQ21"/>
<dbReference type="PANTHER" id="PTHR10151">
    <property type="entry name" value="ECTONUCLEOTIDE PYROPHOSPHATASE/PHOSPHODIESTERASE"/>
    <property type="match status" value="1"/>
</dbReference>
<proteinExistence type="predicted"/>
<dbReference type="Proteomes" id="UP000008743">
    <property type="component" value="Unassembled WGS sequence"/>
</dbReference>
<sequence>MSAAAPPVNGGFGSAAHVVVLGIDGIAVPEFLVELQGGRLPNFARIRANGRYSDHTRAVAPTWSKPNWASILYGADTSIHGVDSNDWRLDGPQAVPSIVGSAVPFPNLFSVLKAQEPDSATASIYAWPGISTLTLPRECVDFDREFADQDRKTIDCAKAHLLSAKPRLTFIHLDDVDHAGHDHGSGSEYRAALRTTDQMLGELLETIEAAGMKETTLLLIVSDHGRDSQGKDHGGWSLSEIETTWMAYGAMVPPAPTPETPLSTPVSLVDTSPTVLHALGLDQPLEWRGRPVLEVFGVKPKWVWAESAVRKQAA</sequence>
<keyword evidence="2" id="KW-1185">Reference proteome</keyword>
<dbReference type="EMBL" id="KE346365">
    <property type="protein sequence ID" value="KJE93645.1"/>
    <property type="molecule type" value="Genomic_DNA"/>
</dbReference>
<dbReference type="STRING" id="595528.A0A0D2WQ21"/>
<dbReference type="InterPro" id="IPR017850">
    <property type="entry name" value="Alkaline_phosphatase_core_sf"/>
</dbReference>
<accession>A0A0D2WQ21</accession>
<dbReference type="InParanoid" id="A0A0D2WQ21"/>
<dbReference type="OrthoDB" id="415411at2759"/>
<gene>
    <name evidence="1" type="ORF">CAOG_004400</name>
</gene>
<dbReference type="PhylomeDB" id="A0A0D2WQ21"/>
<dbReference type="InterPro" id="IPR002591">
    <property type="entry name" value="Phosphodiest/P_Trfase"/>
</dbReference>
<dbReference type="Gene3D" id="3.40.720.10">
    <property type="entry name" value="Alkaline Phosphatase, subunit A"/>
    <property type="match status" value="1"/>
</dbReference>
<dbReference type="PANTHER" id="PTHR10151:SF120">
    <property type="entry name" value="BIS(5'-ADENOSYL)-TRIPHOSPHATASE"/>
    <property type="match status" value="1"/>
</dbReference>
<evidence type="ECO:0000313" key="2">
    <source>
        <dbReference type="Proteomes" id="UP000008743"/>
    </source>
</evidence>
<protein>
    <submittedName>
        <fullName evidence="1">Type I phosphodiesterase/nucleotide pyrophosphatase</fullName>
    </submittedName>
</protein>
<dbReference type="GO" id="GO:0016787">
    <property type="term" value="F:hydrolase activity"/>
    <property type="evidence" value="ECO:0007669"/>
    <property type="project" value="UniProtKB-ARBA"/>
</dbReference>